<dbReference type="EMBL" id="VBZC01000042">
    <property type="protein sequence ID" value="TLS42342.1"/>
    <property type="molecule type" value="Genomic_DNA"/>
</dbReference>
<dbReference type="Proteomes" id="UP000305906">
    <property type="component" value="Unassembled WGS sequence"/>
</dbReference>
<reference evidence="2 3" key="1">
    <citation type="submission" date="2019-05" db="EMBL/GenBank/DDBJ databases">
        <title>Streptomyces sp. NEAU-C151, a novel actinomycete isolated from soil.</title>
        <authorList>
            <person name="Han L."/>
            <person name="Jiang H."/>
        </authorList>
    </citation>
    <scope>NUCLEOTIDE SEQUENCE [LARGE SCALE GENOMIC DNA]</scope>
    <source>
        <strain evidence="2 3">NEAU-C151</strain>
    </source>
</reference>
<protein>
    <submittedName>
        <fullName evidence="2">Hydantoinase B/oxoprolinase family protein</fullName>
    </submittedName>
</protein>
<comment type="caution">
    <text evidence="2">The sequence shown here is derived from an EMBL/GenBank/DDBJ whole genome shotgun (WGS) entry which is preliminary data.</text>
</comment>
<proteinExistence type="predicted"/>
<dbReference type="GO" id="GO:0006749">
    <property type="term" value="P:glutathione metabolic process"/>
    <property type="evidence" value="ECO:0007669"/>
    <property type="project" value="TreeGrafter"/>
</dbReference>
<dbReference type="InterPro" id="IPR045079">
    <property type="entry name" value="Oxoprolinase-like"/>
</dbReference>
<dbReference type="AlphaFoldDB" id="A0A5R9FEW6"/>
<dbReference type="InterPro" id="IPR003692">
    <property type="entry name" value="Hydantoinase_B"/>
</dbReference>
<dbReference type="RefSeq" id="WP_138048567.1">
    <property type="nucleotide sequence ID" value="NZ_VBZC01000042.1"/>
</dbReference>
<accession>A0A5R9FEW6</accession>
<dbReference type="PANTHER" id="PTHR11365">
    <property type="entry name" value="5-OXOPROLINASE RELATED"/>
    <property type="match status" value="1"/>
</dbReference>
<evidence type="ECO:0000259" key="1">
    <source>
        <dbReference type="Pfam" id="PF02538"/>
    </source>
</evidence>
<sequence>MPAQAQVNLDDPITLRITWDRLVSISEEAATTLVNMAFSSIVREVGDYSCLLMDAEGNSLAQPKTSIPVFIGTLPATVRHFLKKFPAETLRPGDSLITNDPWLGTGQLNDVTIATPIFIDGELVAFSGSVAHMSDIGGTLNMGSAREVYEEGFRIPPSKLIDAGQPNEQLLELFLSNVRAPDQVQGDLQAMLAANHVGAEGLLALMGDLGLDRVDELAAKIHQLTENAMRRAIADVPDGRYEASVDIGDFEGDIHLNVAIEVSGSDITVDFTGSSPESAYGTNCPMCYTYAYTVYPLKCLLEPNLPNNEGCFQPITVTAPEGSIANAQRPRAVEMRNRIGHMVHAAIFTALAEVLPDRVMGHSGSAPVTVDVLSGTRADGTRFVENLCVNGGTGARPHGDGVIAAFPGNMSATPIELLESSAPVLFEAKEIIPDSAGAGRYRGGPGQRMVIRNIGDRPVTHSMFYSRMQHVAEGVLGGEPGTPNRVLVNGEPHPQPVGRHDLRPGDVIDIELPSGGGKFPPGERDREAILADLAEGILTSEGARRAYGWED</sequence>
<evidence type="ECO:0000313" key="3">
    <source>
        <dbReference type="Proteomes" id="UP000305906"/>
    </source>
</evidence>
<dbReference type="GO" id="GO:0005829">
    <property type="term" value="C:cytosol"/>
    <property type="evidence" value="ECO:0007669"/>
    <property type="project" value="TreeGrafter"/>
</dbReference>
<dbReference type="PANTHER" id="PTHR11365:SF23">
    <property type="entry name" value="HYPOTHETICAL 5-OXOPROLINASE (EUROFUNG)-RELATED"/>
    <property type="match status" value="1"/>
</dbReference>
<evidence type="ECO:0000313" key="2">
    <source>
        <dbReference type="EMBL" id="TLS42342.1"/>
    </source>
</evidence>
<feature type="domain" description="Hydantoinase B/oxoprolinase" evidence="1">
    <location>
        <begin position="11"/>
        <end position="517"/>
    </location>
</feature>
<keyword evidence="3" id="KW-1185">Reference proteome</keyword>
<organism evidence="2 3">
    <name type="scientific">Streptomyces montanus</name>
    <dbReference type="NCBI Taxonomy" id="2580423"/>
    <lineage>
        <taxon>Bacteria</taxon>
        <taxon>Bacillati</taxon>
        <taxon>Actinomycetota</taxon>
        <taxon>Actinomycetes</taxon>
        <taxon>Kitasatosporales</taxon>
        <taxon>Streptomycetaceae</taxon>
        <taxon>Streptomyces</taxon>
    </lineage>
</organism>
<dbReference type="Pfam" id="PF02538">
    <property type="entry name" value="Hydantoinase_B"/>
    <property type="match status" value="1"/>
</dbReference>
<gene>
    <name evidence="2" type="ORF">FE633_31435</name>
</gene>
<name>A0A5R9FEW6_9ACTN</name>
<dbReference type="GO" id="GO:0017168">
    <property type="term" value="F:5-oxoprolinase (ATP-hydrolyzing) activity"/>
    <property type="evidence" value="ECO:0007669"/>
    <property type="project" value="TreeGrafter"/>
</dbReference>